<proteinExistence type="predicted"/>
<keyword evidence="3" id="KW-1185">Reference proteome</keyword>
<accession>A0ABN1N0Q6</accession>
<keyword evidence="1" id="KW-0472">Membrane</keyword>
<evidence type="ECO:0000256" key="1">
    <source>
        <dbReference type="SAM" id="Phobius"/>
    </source>
</evidence>
<dbReference type="RefSeq" id="WP_343851816.1">
    <property type="nucleotide sequence ID" value="NZ_BAAAFI010000012.1"/>
</dbReference>
<gene>
    <name evidence="2" type="ORF">GCM10009119_23930</name>
</gene>
<keyword evidence="1" id="KW-1133">Transmembrane helix</keyword>
<feature type="transmembrane region" description="Helical" evidence="1">
    <location>
        <begin position="98"/>
        <end position="114"/>
    </location>
</feature>
<feature type="transmembrane region" description="Helical" evidence="1">
    <location>
        <begin position="53"/>
        <end position="70"/>
    </location>
</feature>
<organism evidence="2 3">
    <name type="scientific">Algoriphagus jejuensis</name>
    <dbReference type="NCBI Taxonomy" id="419934"/>
    <lineage>
        <taxon>Bacteria</taxon>
        <taxon>Pseudomonadati</taxon>
        <taxon>Bacteroidota</taxon>
        <taxon>Cytophagia</taxon>
        <taxon>Cytophagales</taxon>
        <taxon>Cyclobacteriaceae</taxon>
        <taxon>Algoriphagus</taxon>
    </lineage>
</organism>
<protein>
    <recommendedName>
        <fullName evidence="4">MFS transporter</fullName>
    </recommendedName>
</protein>
<sequence length="162" mass="18679">MELQEIRTVYRSTERLTVLLLLFALPAFAVIYLYQDAGQVDWGLPQLTGGVEWALAGLATMILIVHYMIFQREIKTTLTQSELLEKVKTYCQATRQRFWILFFVSLLATLGLLLSQNPVFTLIFAVTMVFFSLGKPSPDRMARLMKLKKEDRETIREASRPE</sequence>
<evidence type="ECO:0000313" key="3">
    <source>
        <dbReference type="Proteomes" id="UP001500469"/>
    </source>
</evidence>
<dbReference type="Proteomes" id="UP001500469">
    <property type="component" value="Unassembled WGS sequence"/>
</dbReference>
<evidence type="ECO:0008006" key="4">
    <source>
        <dbReference type="Google" id="ProtNLM"/>
    </source>
</evidence>
<comment type="caution">
    <text evidence="2">The sequence shown here is derived from an EMBL/GenBank/DDBJ whole genome shotgun (WGS) entry which is preliminary data.</text>
</comment>
<feature type="transmembrane region" description="Helical" evidence="1">
    <location>
        <begin position="16"/>
        <end position="33"/>
    </location>
</feature>
<evidence type="ECO:0000313" key="2">
    <source>
        <dbReference type="EMBL" id="GAA0879425.1"/>
    </source>
</evidence>
<dbReference type="EMBL" id="BAAAFI010000012">
    <property type="protein sequence ID" value="GAA0879425.1"/>
    <property type="molecule type" value="Genomic_DNA"/>
</dbReference>
<name>A0ABN1N0Q6_9BACT</name>
<feature type="transmembrane region" description="Helical" evidence="1">
    <location>
        <begin position="120"/>
        <end position="138"/>
    </location>
</feature>
<reference evidence="2 3" key="1">
    <citation type="journal article" date="2019" name="Int. J. Syst. Evol. Microbiol.">
        <title>The Global Catalogue of Microorganisms (GCM) 10K type strain sequencing project: providing services to taxonomists for standard genome sequencing and annotation.</title>
        <authorList>
            <consortium name="The Broad Institute Genomics Platform"/>
            <consortium name="The Broad Institute Genome Sequencing Center for Infectious Disease"/>
            <person name="Wu L."/>
            <person name="Ma J."/>
        </authorList>
    </citation>
    <scope>NUCLEOTIDE SEQUENCE [LARGE SCALE GENOMIC DNA]</scope>
    <source>
        <strain evidence="2 3">JCM 16112</strain>
    </source>
</reference>
<keyword evidence="1" id="KW-0812">Transmembrane</keyword>